<dbReference type="KEGG" id="aten:116292347"/>
<feature type="compositionally biased region" description="Low complexity" evidence="1">
    <location>
        <begin position="1"/>
        <end position="13"/>
    </location>
</feature>
<proteinExistence type="predicted"/>
<feature type="compositionally biased region" description="Polar residues" evidence="1">
    <location>
        <begin position="127"/>
        <end position="139"/>
    </location>
</feature>
<dbReference type="AlphaFoldDB" id="A0A6P8HI19"/>
<dbReference type="Proteomes" id="UP000515163">
    <property type="component" value="Unplaced"/>
</dbReference>
<evidence type="ECO:0000256" key="1">
    <source>
        <dbReference type="SAM" id="MobiDB-lite"/>
    </source>
</evidence>
<feature type="compositionally biased region" description="Basic and acidic residues" evidence="1">
    <location>
        <begin position="16"/>
        <end position="63"/>
    </location>
</feature>
<gene>
    <name evidence="3" type="primary">LOC116292347</name>
</gene>
<dbReference type="InParanoid" id="A0A6P8HI19"/>
<feature type="region of interest" description="Disordered" evidence="1">
    <location>
        <begin position="1"/>
        <end position="139"/>
    </location>
</feature>
<dbReference type="GeneID" id="116292347"/>
<feature type="compositionally biased region" description="Basic and acidic residues" evidence="1">
    <location>
        <begin position="103"/>
        <end position="112"/>
    </location>
</feature>
<reference evidence="3" key="1">
    <citation type="submission" date="2025-08" db="UniProtKB">
        <authorList>
            <consortium name="RefSeq"/>
        </authorList>
    </citation>
    <scope>IDENTIFICATION</scope>
    <source>
        <tissue evidence="3">Tentacle</tissue>
    </source>
</reference>
<evidence type="ECO:0000313" key="3">
    <source>
        <dbReference type="RefSeq" id="XP_031555506.1"/>
    </source>
</evidence>
<dbReference type="RefSeq" id="XP_031555506.1">
    <property type="nucleotide sequence ID" value="XM_031699646.1"/>
</dbReference>
<organism evidence="2 3">
    <name type="scientific">Actinia tenebrosa</name>
    <name type="common">Australian red waratah sea anemone</name>
    <dbReference type="NCBI Taxonomy" id="6105"/>
    <lineage>
        <taxon>Eukaryota</taxon>
        <taxon>Metazoa</taxon>
        <taxon>Cnidaria</taxon>
        <taxon>Anthozoa</taxon>
        <taxon>Hexacorallia</taxon>
        <taxon>Actiniaria</taxon>
        <taxon>Actiniidae</taxon>
        <taxon>Actinia</taxon>
    </lineage>
</organism>
<evidence type="ECO:0000313" key="2">
    <source>
        <dbReference type="Proteomes" id="UP000515163"/>
    </source>
</evidence>
<accession>A0A6P8HI19</accession>
<protein>
    <submittedName>
        <fullName evidence="3">Neurofilament heavy polypeptide-like</fullName>
    </submittedName>
</protein>
<name>A0A6P8HI19_ACTTE</name>
<sequence length="139" mass="15150">MPGKKGATKAAPKVDSQPEKTPEVHEEKAPEAEVEKEEPTVENVEERKNPEKKGRGRPKKTDSSEPSTKKPKQVKERNPPSRVSRRVANMKSGVTEPAVNAEQEPKNKDVSSKKAQAKAQEGKKELSASNGATEQAVES</sequence>
<keyword evidence="2" id="KW-1185">Reference proteome</keyword>